<dbReference type="SMART" id="SM00530">
    <property type="entry name" value="HTH_XRE"/>
    <property type="match status" value="1"/>
</dbReference>
<evidence type="ECO:0000313" key="4">
    <source>
        <dbReference type="Proteomes" id="UP000831859"/>
    </source>
</evidence>
<keyword evidence="4" id="KW-1185">Reference proteome</keyword>
<feature type="transmembrane region" description="Helical" evidence="1">
    <location>
        <begin position="72"/>
        <end position="92"/>
    </location>
</feature>
<organism evidence="3 4">
    <name type="scientific">Apilactobacillus apisilvae</name>
    <dbReference type="NCBI Taxonomy" id="2923364"/>
    <lineage>
        <taxon>Bacteria</taxon>
        <taxon>Bacillati</taxon>
        <taxon>Bacillota</taxon>
        <taxon>Bacilli</taxon>
        <taxon>Lactobacillales</taxon>
        <taxon>Lactobacillaceae</taxon>
        <taxon>Apilactobacillus</taxon>
    </lineage>
</organism>
<dbReference type="InterPro" id="IPR010982">
    <property type="entry name" value="Lambda_DNA-bd_dom_sf"/>
</dbReference>
<evidence type="ECO:0000259" key="2">
    <source>
        <dbReference type="PROSITE" id="PS50943"/>
    </source>
</evidence>
<keyword evidence="1" id="KW-0472">Membrane</keyword>
<feature type="domain" description="HTH cro/C1-type" evidence="2">
    <location>
        <begin position="8"/>
        <end position="62"/>
    </location>
</feature>
<dbReference type="Proteomes" id="UP000831859">
    <property type="component" value="Chromosome"/>
</dbReference>
<dbReference type="RefSeq" id="WP_249510570.1">
    <property type="nucleotide sequence ID" value="NZ_CP093362.1"/>
</dbReference>
<reference evidence="3 4" key="1">
    <citation type="journal article" date="2022" name="Int. J. Syst. Evol. Microbiol.">
        <title>Apilactobacillus apisilvae sp. nov., Nicolia spurrieriana gen. nov. sp. nov., Bombilactobacillus folatiphilus sp. nov. and Bombilactobacillus thymidiniphilus sp. nov., four new lactic acid bacterial isolates from stingless bees Tetragonula carbonaria and Austroplebeia australis.</title>
        <authorList>
            <person name="Oliphant S.A."/>
            <person name="Watson-Haigh N.S."/>
            <person name="Sumby K.M."/>
            <person name="Gardner J."/>
            <person name="Groom S."/>
            <person name="Jiranek V."/>
        </authorList>
    </citation>
    <scope>NUCLEOTIDE SEQUENCE [LARGE SCALE GENOMIC DNA]</scope>
    <source>
        <strain evidence="3 4">SG5_A10</strain>
    </source>
</reference>
<dbReference type="PROSITE" id="PS50943">
    <property type="entry name" value="HTH_CROC1"/>
    <property type="match status" value="1"/>
</dbReference>
<feature type="transmembrane region" description="Helical" evidence="1">
    <location>
        <begin position="145"/>
        <end position="163"/>
    </location>
</feature>
<keyword evidence="1" id="KW-0812">Transmembrane</keyword>
<dbReference type="InterPro" id="IPR001387">
    <property type="entry name" value="Cro/C1-type_HTH"/>
</dbReference>
<dbReference type="Gene3D" id="1.10.260.40">
    <property type="entry name" value="lambda repressor-like DNA-binding domains"/>
    <property type="match status" value="1"/>
</dbReference>
<dbReference type="Pfam" id="PF01381">
    <property type="entry name" value="HTH_3"/>
    <property type="match status" value="1"/>
</dbReference>
<proteinExistence type="predicted"/>
<evidence type="ECO:0000313" key="3">
    <source>
        <dbReference type="EMBL" id="UQS84584.1"/>
    </source>
</evidence>
<sequence>MQLIGQKLRIIRYSKDLKISEVADLTDLTVKEIEQIESGYILPDTVKLDQFSRAYDVPLENLIPKQKLQSQLLWYTIGGILIILFYLVNILYGNNFNSSDIFLTMFTIQLMGMMVKINKITSRLNIHNPILFFIEKHTNKTVTKIITYLFFIISAITILIYWIKSIMAEPIICSSLLVFLVIILTIAYFTNKKRLR</sequence>
<evidence type="ECO:0000256" key="1">
    <source>
        <dbReference type="SAM" id="Phobius"/>
    </source>
</evidence>
<accession>A0ABY4PFV8</accession>
<dbReference type="EMBL" id="CP093362">
    <property type="protein sequence ID" value="UQS84584.1"/>
    <property type="molecule type" value="Genomic_DNA"/>
</dbReference>
<name>A0ABY4PFV8_9LACO</name>
<protein>
    <submittedName>
        <fullName evidence="3">Helix-turn-helix domain-containing protein</fullName>
    </submittedName>
</protein>
<keyword evidence="1" id="KW-1133">Transmembrane helix</keyword>
<feature type="transmembrane region" description="Helical" evidence="1">
    <location>
        <begin position="98"/>
        <end position="115"/>
    </location>
</feature>
<gene>
    <name evidence="3" type="ORF">MOO46_04855</name>
</gene>
<dbReference type="CDD" id="cd00093">
    <property type="entry name" value="HTH_XRE"/>
    <property type="match status" value="1"/>
</dbReference>
<dbReference type="SUPFAM" id="SSF47413">
    <property type="entry name" value="lambda repressor-like DNA-binding domains"/>
    <property type="match status" value="1"/>
</dbReference>
<feature type="transmembrane region" description="Helical" evidence="1">
    <location>
        <begin position="169"/>
        <end position="190"/>
    </location>
</feature>